<gene>
    <name evidence="1" type="ORF">VB774_11180</name>
</gene>
<dbReference type="RefSeq" id="WP_281008280.1">
    <property type="nucleotide sequence ID" value="NZ_JAYGIE010000072.1"/>
</dbReference>
<proteinExistence type="predicted"/>
<protein>
    <submittedName>
        <fullName evidence="1">Uncharacterized protein</fullName>
    </submittedName>
</protein>
<dbReference type="Gene3D" id="3.30.70.20">
    <property type="match status" value="1"/>
</dbReference>
<comment type="caution">
    <text evidence="1">The sequence shown here is derived from an EMBL/GenBank/DDBJ whole genome shotgun (WGS) entry which is preliminary data.</text>
</comment>
<organism evidence="1 2">
    <name type="scientific">Pseudanabaena galeata UHCC 0370</name>
    <dbReference type="NCBI Taxonomy" id="3110310"/>
    <lineage>
        <taxon>Bacteria</taxon>
        <taxon>Bacillati</taxon>
        <taxon>Cyanobacteriota</taxon>
        <taxon>Cyanophyceae</taxon>
        <taxon>Pseudanabaenales</taxon>
        <taxon>Pseudanabaenaceae</taxon>
        <taxon>Pseudanabaena</taxon>
    </lineage>
</organism>
<evidence type="ECO:0000313" key="1">
    <source>
        <dbReference type="EMBL" id="MEA5478178.1"/>
    </source>
</evidence>
<dbReference type="SUPFAM" id="SSF54862">
    <property type="entry name" value="4Fe-4S ferredoxins"/>
    <property type="match status" value="1"/>
</dbReference>
<evidence type="ECO:0000313" key="2">
    <source>
        <dbReference type="Proteomes" id="UP001301388"/>
    </source>
</evidence>
<sequence>MPYKLENQEIYWEVCLSQCPRAAIQQSPNGHYLIDQHLCHNCLYAKFPKFLQQQESSHALHN</sequence>
<reference evidence="1 2" key="1">
    <citation type="submission" date="2023-12" db="EMBL/GenBank/DDBJ databases">
        <title>Baltic Sea Cyanobacteria.</title>
        <authorList>
            <person name="Delbaje E."/>
            <person name="Fewer D.P."/>
            <person name="Shishido T.K."/>
        </authorList>
    </citation>
    <scope>NUCLEOTIDE SEQUENCE [LARGE SCALE GENOMIC DNA]</scope>
    <source>
        <strain evidence="1 2">UHCC 0370</strain>
    </source>
</reference>
<accession>A0ABU5TIN1</accession>
<name>A0ABU5TIN1_9CYAN</name>
<dbReference type="EMBL" id="JAYGIE010000072">
    <property type="protein sequence ID" value="MEA5478178.1"/>
    <property type="molecule type" value="Genomic_DNA"/>
</dbReference>
<dbReference type="Proteomes" id="UP001301388">
    <property type="component" value="Unassembled WGS sequence"/>
</dbReference>
<keyword evidence="2" id="KW-1185">Reference proteome</keyword>